<gene>
    <name evidence="2" type="ORF">Poly21_05540</name>
</gene>
<evidence type="ECO:0000313" key="2">
    <source>
        <dbReference type="EMBL" id="TWU18392.1"/>
    </source>
</evidence>
<dbReference type="RefSeq" id="WP_146405459.1">
    <property type="nucleotide sequence ID" value="NZ_SJPU01000001.1"/>
</dbReference>
<name>A0A5C6C2I6_9BACT</name>
<dbReference type="AlphaFoldDB" id="A0A5C6C2I6"/>
<sequence>MTTSTSEDKTTTEELKEAIVDDEQPIDKKVPGAAFSVVTLSYLVVLIIAMAVLGFLFWWFGAESPPNGTV</sequence>
<reference evidence="2 3" key="1">
    <citation type="journal article" date="2020" name="Antonie Van Leeuwenhoek">
        <title>Rhodopirellula heiligendammensis sp. nov., Rhodopirellula pilleata sp. nov., and Rhodopirellula solitaria sp. nov. isolated from natural or artificial marine surfaces in Northern Germany and California, USA, and emended description of the genus Rhodopirellula.</title>
        <authorList>
            <person name="Kallscheuer N."/>
            <person name="Wiegand S."/>
            <person name="Jogler M."/>
            <person name="Boedeker C."/>
            <person name="Peeters S.H."/>
            <person name="Rast P."/>
            <person name="Heuer A."/>
            <person name="Jetten M.S.M."/>
            <person name="Rohde M."/>
            <person name="Jogler C."/>
        </authorList>
    </citation>
    <scope>NUCLEOTIDE SEQUENCE [LARGE SCALE GENOMIC DNA]</scope>
    <source>
        <strain evidence="2 3">Poly21</strain>
    </source>
</reference>
<evidence type="ECO:0000313" key="3">
    <source>
        <dbReference type="Proteomes" id="UP000319908"/>
    </source>
</evidence>
<dbReference type="Proteomes" id="UP000319908">
    <property type="component" value="Unassembled WGS sequence"/>
</dbReference>
<comment type="caution">
    <text evidence="2">The sequence shown here is derived from an EMBL/GenBank/DDBJ whole genome shotgun (WGS) entry which is preliminary data.</text>
</comment>
<keyword evidence="1" id="KW-0472">Membrane</keyword>
<proteinExistence type="predicted"/>
<keyword evidence="1" id="KW-0812">Transmembrane</keyword>
<protein>
    <submittedName>
        <fullName evidence="2">Uncharacterized protein</fullName>
    </submittedName>
</protein>
<organism evidence="2 3">
    <name type="scientific">Allorhodopirellula heiligendammensis</name>
    <dbReference type="NCBI Taxonomy" id="2714739"/>
    <lineage>
        <taxon>Bacteria</taxon>
        <taxon>Pseudomonadati</taxon>
        <taxon>Planctomycetota</taxon>
        <taxon>Planctomycetia</taxon>
        <taxon>Pirellulales</taxon>
        <taxon>Pirellulaceae</taxon>
        <taxon>Allorhodopirellula</taxon>
    </lineage>
</organism>
<feature type="transmembrane region" description="Helical" evidence="1">
    <location>
        <begin position="33"/>
        <end position="60"/>
    </location>
</feature>
<evidence type="ECO:0000256" key="1">
    <source>
        <dbReference type="SAM" id="Phobius"/>
    </source>
</evidence>
<dbReference type="OrthoDB" id="9972709at2"/>
<dbReference type="EMBL" id="SJPU01000001">
    <property type="protein sequence ID" value="TWU18392.1"/>
    <property type="molecule type" value="Genomic_DNA"/>
</dbReference>
<keyword evidence="3" id="KW-1185">Reference proteome</keyword>
<keyword evidence="1" id="KW-1133">Transmembrane helix</keyword>
<accession>A0A5C6C2I6</accession>